<feature type="transmembrane region" description="Helical" evidence="1">
    <location>
        <begin position="155"/>
        <end position="174"/>
    </location>
</feature>
<comment type="caution">
    <text evidence="2">The sequence shown here is derived from an EMBL/GenBank/DDBJ whole genome shotgun (WGS) entry which is preliminary data.</text>
</comment>
<evidence type="ECO:0000256" key="1">
    <source>
        <dbReference type="SAM" id="Phobius"/>
    </source>
</evidence>
<keyword evidence="3" id="KW-1185">Reference proteome</keyword>
<gene>
    <name evidence="2" type="ORF">C725_1230</name>
</gene>
<dbReference type="Proteomes" id="UP000011717">
    <property type="component" value="Unassembled WGS sequence"/>
</dbReference>
<dbReference type="RefSeq" id="WP_008600969.1">
    <property type="nucleotide sequence ID" value="NZ_AMRV01000003.1"/>
</dbReference>
<proteinExistence type="predicted"/>
<keyword evidence="1" id="KW-1133">Transmembrane helix</keyword>
<feature type="transmembrane region" description="Helical" evidence="1">
    <location>
        <begin position="180"/>
        <end position="198"/>
    </location>
</feature>
<organism evidence="2 3">
    <name type="scientific">Pacificimonas flava</name>
    <dbReference type="NCBI Taxonomy" id="1234595"/>
    <lineage>
        <taxon>Bacteria</taxon>
        <taxon>Pseudomonadati</taxon>
        <taxon>Pseudomonadota</taxon>
        <taxon>Alphaproteobacteria</taxon>
        <taxon>Sphingomonadales</taxon>
        <taxon>Sphingosinicellaceae</taxon>
        <taxon>Pacificimonas</taxon>
    </lineage>
</organism>
<keyword evidence="1" id="KW-0472">Membrane</keyword>
<protein>
    <submittedName>
        <fullName evidence="2">Uncharacterized protein</fullName>
    </submittedName>
</protein>
<dbReference type="OrthoDB" id="511803at2"/>
<name>M2T9S7_9SPHN</name>
<accession>M2T9S7</accession>
<evidence type="ECO:0000313" key="3">
    <source>
        <dbReference type="Proteomes" id="UP000011717"/>
    </source>
</evidence>
<feature type="transmembrane region" description="Helical" evidence="1">
    <location>
        <begin position="51"/>
        <end position="73"/>
    </location>
</feature>
<reference evidence="2 3" key="1">
    <citation type="journal article" date="2013" name="Genome Announc.">
        <title>Draft Genome Sequence of Strain JLT2015T, Belonging to the Family Sphingomonadaceae of the Alphaproteobacteria.</title>
        <authorList>
            <person name="Tang K."/>
            <person name="Liu K."/>
            <person name="Li S."/>
            <person name="Jiao N."/>
        </authorList>
    </citation>
    <scope>NUCLEOTIDE SEQUENCE [LARGE SCALE GENOMIC DNA]</scope>
    <source>
        <strain evidence="2 3">JLT2015</strain>
    </source>
</reference>
<sequence>MADGKSLKEQNAGLIRAAMIGHIVAFAWIAAEPLRLLSMNGRMLAARLEAAAAPGTAAFGLIVVASLLLLGLINPNWRDRIMHWRWHDPLPGCRAFTRVGPLSSHVSMPVLQAQYGPLPLAGREQNQLFYRIYREFREDVGVLDAHGRYLAARDIGTINALVMIPLPWLAWWASGNGVRALVYGIVLFLIYSLCVIAAKNYSWRMVQHVLAMASSKTSVSSG</sequence>
<evidence type="ECO:0000313" key="2">
    <source>
        <dbReference type="EMBL" id="EMD83329.1"/>
    </source>
</evidence>
<dbReference type="AlphaFoldDB" id="M2T9S7"/>
<feature type="transmembrane region" description="Helical" evidence="1">
    <location>
        <begin position="12"/>
        <end position="31"/>
    </location>
</feature>
<dbReference type="EMBL" id="AMRV01000003">
    <property type="protein sequence ID" value="EMD83329.1"/>
    <property type="molecule type" value="Genomic_DNA"/>
</dbReference>
<keyword evidence="1" id="KW-0812">Transmembrane</keyword>